<evidence type="ECO:0000313" key="3">
    <source>
        <dbReference type="Proteomes" id="UP000325081"/>
    </source>
</evidence>
<feature type="compositionally biased region" description="Basic and acidic residues" evidence="1">
    <location>
        <begin position="1"/>
        <end position="23"/>
    </location>
</feature>
<dbReference type="GO" id="GO:0032259">
    <property type="term" value="P:methylation"/>
    <property type="evidence" value="ECO:0007669"/>
    <property type="project" value="UniProtKB-KW"/>
</dbReference>
<name>A0A5A7Q3W9_STRAF</name>
<evidence type="ECO:0000256" key="1">
    <source>
        <dbReference type="SAM" id="MobiDB-lite"/>
    </source>
</evidence>
<accession>A0A5A7Q3W9</accession>
<dbReference type="GO" id="GO:0008168">
    <property type="term" value="F:methyltransferase activity"/>
    <property type="evidence" value="ECO:0007669"/>
    <property type="project" value="UniProtKB-KW"/>
</dbReference>
<dbReference type="EMBL" id="BKCP01005716">
    <property type="protein sequence ID" value="GER39596.1"/>
    <property type="molecule type" value="Genomic_DNA"/>
</dbReference>
<sequence>MKREKVLSRAESSVRHGGADQRRPSKAFTSGMKSGKGKKEDKSYSDSSLSKDAYPDASKLSTPGTMKTTDAGKASQWRVEAMSHSGDRRRAYAMVVGCEAMRRQWSKARRCSI</sequence>
<comment type="caution">
    <text evidence="2">The sequence shown here is derived from an EMBL/GenBank/DDBJ whole genome shotgun (WGS) entry which is preliminary data.</text>
</comment>
<organism evidence="2 3">
    <name type="scientific">Striga asiatica</name>
    <name type="common">Asiatic witchweed</name>
    <name type="synonym">Buchnera asiatica</name>
    <dbReference type="NCBI Taxonomy" id="4170"/>
    <lineage>
        <taxon>Eukaryota</taxon>
        <taxon>Viridiplantae</taxon>
        <taxon>Streptophyta</taxon>
        <taxon>Embryophyta</taxon>
        <taxon>Tracheophyta</taxon>
        <taxon>Spermatophyta</taxon>
        <taxon>Magnoliopsida</taxon>
        <taxon>eudicotyledons</taxon>
        <taxon>Gunneridae</taxon>
        <taxon>Pentapetalae</taxon>
        <taxon>asterids</taxon>
        <taxon>lamiids</taxon>
        <taxon>Lamiales</taxon>
        <taxon>Orobanchaceae</taxon>
        <taxon>Buchnereae</taxon>
        <taxon>Striga</taxon>
    </lineage>
</organism>
<keyword evidence="2" id="KW-0808">Transferase</keyword>
<dbReference type="Proteomes" id="UP000325081">
    <property type="component" value="Unassembled WGS sequence"/>
</dbReference>
<reference evidence="3" key="1">
    <citation type="journal article" date="2019" name="Curr. Biol.">
        <title>Genome Sequence of Striga asiatica Provides Insight into the Evolution of Plant Parasitism.</title>
        <authorList>
            <person name="Yoshida S."/>
            <person name="Kim S."/>
            <person name="Wafula E.K."/>
            <person name="Tanskanen J."/>
            <person name="Kim Y.M."/>
            <person name="Honaas L."/>
            <person name="Yang Z."/>
            <person name="Spallek T."/>
            <person name="Conn C.E."/>
            <person name="Ichihashi Y."/>
            <person name="Cheong K."/>
            <person name="Cui S."/>
            <person name="Der J.P."/>
            <person name="Gundlach H."/>
            <person name="Jiao Y."/>
            <person name="Hori C."/>
            <person name="Ishida J.K."/>
            <person name="Kasahara H."/>
            <person name="Kiba T."/>
            <person name="Kim M.S."/>
            <person name="Koo N."/>
            <person name="Laohavisit A."/>
            <person name="Lee Y.H."/>
            <person name="Lumba S."/>
            <person name="McCourt P."/>
            <person name="Mortimer J.C."/>
            <person name="Mutuku J.M."/>
            <person name="Nomura T."/>
            <person name="Sasaki-Sekimoto Y."/>
            <person name="Seto Y."/>
            <person name="Wang Y."/>
            <person name="Wakatake T."/>
            <person name="Sakakibara H."/>
            <person name="Demura T."/>
            <person name="Yamaguchi S."/>
            <person name="Yoneyama K."/>
            <person name="Manabe R.I."/>
            <person name="Nelson D.C."/>
            <person name="Schulman A.H."/>
            <person name="Timko M.P."/>
            <person name="dePamphilis C.W."/>
            <person name="Choi D."/>
            <person name="Shirasu K."/>
        </authorList>
    </citation>
    <scope>NUCLEOTIDE SEQUENCE [LARGE SCALE GENOMIC DNA]</scope>
    <source>
        <strain evidence="3">cv. UVA1</strain>
    </source>
</reference>
<dbReference type="AlphaFoldDB" id="A0A5A7Q3W9"/>
<keyword evidence="2" id="KW-0489">Methyltransferase</keyword>
<feature type="compositionally biased region" description="Polar residues" evidence="1">
    <location>
        <begin position="59"/>
        <end position="68"/>
    </location>
</feature>
<keyword evidence="3" id="KW-1185">Reference proteome</keyword>
<gene>
    <name evidence="2" type="ORF">STAS_16218</name>
</gene>
<proteinExistence type="predicted"/>
<protein>
    <submittedName>
        <fullName evidence="2">tRNA (Guanine-N(1)-)-methyltransferase</fullName>
    </submittedName>
</protein>
<evidence type="ECO:0000313" key="2">
    <source>
        <dbReference type="EMBL" id="GER39596.1"/>
    </source>
</evidence>
<feature type="region of interest" description="Disordered" evidence="1">
    <location>
        <begin position="1"/>
        <end position="75"/>
    </location>
</feature>